<sequence>MQAWLALGDEAFGASEYRSSLPSTFGPGGSAVMGGSAASDSLAALQQHHASASGRHEASAARLAASLAAIPPDEQRLVSFAHLEHQLAACREIRQPAEYSAWLRVYAHALADKGGQLAERQVRELCDELLGPLDQPSLSSHSQPSLDGAPTAAHTPAAEMAETAPLAWQPGVLGLCKRMLLREVVLPELTTNRALQRILTEYLDQLGGVTV</sequence>
<evidence type="ECO:0000256" key="3">
    <source>
        <dbReference type="ARBA" id="ARBA00022737"/>
    </source>
</evidence>
<feature type="domain" description="Protein HIRA-like C-terminal" evidence="7">
    <location>
        <begin position="1"/>
        <end position="129"/>
    </location>
</feature>
<dbReference type="PANTHER" id="PTHR13831:SF0">
    <property type="entry name" value="PROTEIN HIRA"/>
    <property type="match status" value="1"/>
</dbReference>
<keyword evidence="4" id="KW-0156">Chromatin regulator</keyword>
<dbReference type="AlphaFoldDB" id="A0A0M0JKY7"/>
<comment type="subcellular location">
    <subcellularLocation>
        <location evidence="1">Nucleus</location>
    </subcellularLocation>
</comment>
<dbReference type="GO" id="GO:0031491">
    <property type="term" value="F:nucleosome binding"/>
    <property type="evidence" value="ECO:0007669"/>
    <property type="project" value="TreeGrafter"/>
</dbReference>
<dbReference type="GO" id="GO:0000417">
    <property type="term" value="C:HIR complex"/>
    <property type="evidence" value="ECO:0007669"/>
    <property type="project" value="TreeGrafter"/>
</dbReference>
<dbReference type="GO" id="GO:0006351">
    <property type="term" value="P:DNA-templated transcription"/>
    <property type="evidence" value="ECO:0007669"/>
    <property type="project" value="InterPro"/>
</dbReference>
<keyword evidence="2" id="KW-0853">WD repeat</keyword>
<dbReference type="GO" id="GO:0006338">
    <property type="term" value="P:chromatin remodeling"/>
    <property type="evidence" value="ECO:0007669"/>
    <property type="project" value="InterPro"/>
</dbReference>
<reference evidence="9" key="1">
    <citation type="journal article" date="2015" name="PLoS Genet.">
        <title>Genome Sequence and Transcriptome Analyses of Chrysochromulina tobin: Metabolic Tools for Enhanced Algal Fitness in the Prominent Order Prymnesiales (Haptophyceae).</title>
        <authorList>
            <person name="Hovde B.T."/>
            <person name="Deodato C.R."/>
            <person name="Hunsperger H.M."/>
            <person name="Ryken S.A."/>
            <person name="Yost W."/>
            <person name="Jha R.K."/>
            <person name="Patterson J."/>
            <person name="Monnat R.J. Jr."/>
            <person name="Barlow S.B."/>
            <person name="Starkenburg S.R."/>
            <person name="Cattolico R.A."/>
        </authorList>
    </citation>
    <scope>NUCLEOTIDE SEQUENCE</scope>
    <source>
        <strain evidence="9">CCMP291</strain>
    </source>
</reference>
<name>A0A0M0JKY7_9EUKA</name>
<keyword evidence="5" id="KW-0539">Nucleus</keyword>
<dbReference type="GO" id="GO:0005634">
    <property type="term" value="C:nucleus"/>
    <property type="evidence" value="ECO:0007669"/>
    <property type="project" value="UniProtKB-SubCell"/>
</dbReference>
<dbReference type="EMBL" id="JWZX01002785">
    <property type="protein sequence ID" value="KOO26923.1"/>
    <property type="molecule type" value="Genomic_DNA"/>
</dbReference>
<dbReference type="GO" id="GO:0000785">
    <property type="term" value="C:chromatin"/>
    <property type="evidence" value="ECO:0007669"/>
    <property type="project" value="TreeGrafter"/>
</dbReference>
<evidence type="ECO:0000259" key="7">
    <source>
        <dbReference type="Pfam" id="PF07569"/>
    </source>
</evidence>
<dbReference type="OrthoDB" id="1741719at2759"/>
<proteinExistence type="predicted"/>
<feature type="region of interest" description="Disordered" evidence="6">
    <location>
        <begin position="133"/>
        <end position="156"/>
    </location>
</feature>
<feature type="compositionally biased region" description="Low complexity" evidence="6">
    <location>
        <begin position="133"/>
        <end position="147"/>
    </location>
</feature>
<evidence type="ECO:0000313" key="9">
    <source>
        <dbReference type="Proteomes" id="UP000037460"/>
    </source>
</evidence>
<keyword evidence="9" id="KW-1185">Reference proteome</keyword>
<dbReference type="PANTHER" id="PTHR13831">
    <property type="entry name" value="MEMBER OF THE HIR1 FAMILY OF WD-REPEAT PROTEINS"/>
    <property type="match status" value="1"/>
</dbReference>
<organism evidence="8 9">
    <name type="scientific">Chrysochromulina tobinii</name>
    <dbReference type="NCBI Taxonomy" id="1460289"/>
    <lineage>
        <taxon>Eukaryota</taxon>
        <taxon>Haptista</taxon>
        <taxon>Haptophyta</taxon>
        <taxon>Prymnesiophyceae</taxon>
        <taxon>Prymnesiales</taxon>
        <taxon>Chrysochromulinaceae</taxon>
        <taxon>Chrysochromulina</taxon>
    </lineage>
</organism>
<evidence type="ECO:0000256" key="2">
    <source>
        <dbReference type="ARBA" id="ARBA00022574"/>
    </source>
</evidence>
<evidence type="ECO:0000256" key="6">
    <source>
        <dbReference type="SAM" id="MobiDB-lite"/>
    </source>
</evidence>
<comment type="caution">
    <text evidence="8">The sequence shown here is derived from an EMBL/GenBank/DDBJ whole genome shotgun (WGS) entry which is preliminary data.</text>
</comment>
<keyword evidence="3" id="KW-0677">Repeat</keyword>
<evidence type="ECO:0000256" key="5">
    <source>
        <dbReference type="ARBA" id="ARBA00023242"/>
    </source>
</evidence>
<dbReference type="InterPro" id="IPR011494">
    <property type="entry name" value="HIRA-like_C"/>
</dbReference>
<dbReference type="Proteomes" id="UP000037460">
    <property type="component" value="Unassembled WGS sequence"/>
</dbReference>
<dbReference type="InterPro" id="IPR031120">
    <property type="entry name" value="HIR1-like"/>
</dbReference>
<evidence type="ECO:0000256" key="1">
    <source>
        <dbReference type="ARBA" id="ARBA00004123"/>
    </source>
</evidence>
<dbReference type="Pfam" id="PF07569">
    <property type="entry name" value="Hira"/>
    <property type="match status" value="1"/>
</dbReference>
<evidence type="ECO:0000256" key="4">
    <source>
        <dbReference type="ARBA" id="ARBA00022853"/>
    </source>
</evidence>
<gene>
    <name evidence="8" type="ORF">Ctob_009222</name>
</gene>
<protein>
    <submittedName>
        <fullName evidence="8">Protein hira-like protein</fullName>
    </submittedName>
</protein>
<evidence type="ECO:0000313" key="8">
    <source>
        <dbReference type="EMBL" id="KOO26923.1"/>
    </source>
</evidence>
<accession>A0A0M0JKY7</accession>
<dbReference type="GO" id="GO:0006355">
    <property type="term" value="P:regulation of DNA-templated transcription"/>
    <property type="evidence" value="ECO:0007669"/>
    <property type="project" value="InterPro"/>
</dbReference>